<name>A0AAD7D8Z8_MYCRO</name>
<comment type="caution">
    <text evidence="1">The sequence shown here is derived from an EMBL/GenBank/DDBJ whole genome shotgun (WGS) entry which is preliminary data.</text>
</comment>
<gene>
    <name evidence="1" type="ORF">B0H17DRAFT_1137489</name>
</gene>
<keyword evidence="2" id="KW-1185">Reference proteome</keyword>
<evidence type="ECO:0000313" key="1">
    <source>
        <dbReference type="EMBL" id="KAJ7683866.1"/>
    </source>
</evidence>
<accession>A0AAD7D8Z8</accession>
<dbReference type="AlphaFoldDB" id="A0AAD7D8Z8"/>
<dbReference type="Proteomes" id="UP001221757">
    <property type="component" value="Unassembled WGS sequence"/>
</dbReference>
<organism evidence="1 2">
    <name type="scientific">Mycena rosella</name>
    <name type="common">Pink bonnet</name>
    <name type="synonym">Agaricus rosellus</name>
    <dbReference type="NCBI Taxonomy" id="1033263"/>
    <lineage>
        <taxon>Eukaryota</taxon>
        <taxon>Fungi</taxon>
        <taxon>Dikarya</taxon>
        <taxon>Basidiomycota</taxon>
        <taxon>Agaricomycotina</taxon>
        <taxon>Agaricomycetes</taxon>
        <taxon>Agaricomycetidae</taxon>
        <taxon>Agaricales</taxon>
        <taxon>Marasmiineae</taxon>
        <taxon>Mycenaceae</taxon>
        <taxon>Mycena</taxon>
    </lineage>
</organism>
<dbReference type="EMBL" id="JARKIE010000104">
    <property type="protein sequence ID" value="KAJ7683866.1"/>
    <property type="molecule type" value="Genomic_DNA"/>
</dbReference>
<protein>
    <submittedName>
        <fullName evidence="1">Uncharacterized protein</fullName>
    </submittedName>
</protein>
<sequence length="108" mass="12667">MPNWATDRKLAVMAVASQLGITMSWPKFRHRGVVQYLPLVYRLDWNNLPPDTGAVWRQFPPMQRNRFTYLTSAEWQSIYQQCVWLSEHIVLGVNSRSEAEQDESELVE</sequence>
<proteinExistence type="predicted"/>
<evidence type="ECO:0000313" key="2">
    <source>
        <dbReference type="Proteomes" id="UP001221757"/>
    </source>
</evidence>
<reference evidence="1" key="1">
    <citation type="submission" date="2023-03" db="EMBL/GenBank/DDBJ databases">
        <title>Massive genome expansion in bonnet fungi (Mycena s.s.) driven by repeated elements and novel gene families across ecological guilds.</title>
        <authorList>
            <consortium name="Lawrence Berkeley National Laboratory"/>
            <person name="Harder C.B."/>
            <person name="Miyauchi S."/>
            <person name="Viragh M."/>
            <person name="Kuo A."/>
            <person name="Thoen E."/>
            <person name="Andreopoulos B."/>
            <person name="Lu D."/>
            <person name="Skrede I."/>
            <person name="Drula E."/>
            <person name="Henrissat B."/>
            <person name="Morin E."/>
            <person name="Kohler A."/>
            <person name="Barry K."/>
            <person name="LaButti K."/>
            <person name="Morin E."/>
            <person name="Salamov A."/>
            <person name="Lipzen A."/>
            <person name="Mereny Z."/>
            <person name="Hegedus B."/>
            <person name="Baldrian P."/>
            <person name="Stursova M."/>
            <person name="Weitz H."/>
            <person name="Taylor A."/>
            <person name="Grigoriev I.V."/>
            <person name="Nagy L.G."/>
            <person name="Martin F."/>
            <person name="Kauserud H."/>
        </authorList>
    </citation>
    <scope>NUCLEOTIDE SEQUENCE</scope>
    <source>
        <strain evidence="1">CBHHK067</strain>
    </source>
</reference>